<dbReference type="Gene3D" id="1.10.10.60">
    <property type="entry name" value="Homeodomain-like"/>
    <property type="match status" value="1"/>
</dbReference>
<dbReference type="Proteomes" id="UP001497623">
    <property type="component" value="Unassembled WGS sequence"/>
</dbReference>
<proteinExistence type="predicted"/>
<keyword evidence="1" id="KW-0175">Coiled coil</keyword>
<gene>
    <name evidence="3" type="ORF">MNOR_LOCUS5380</name>
</gene>
<comment type="caution">
    <text evidence="3">The sequence shown here is derived from an EMBL/GenBank/DDBJ whole genome shotgun (WGS) entry which is preliminary data.</text>
</comment>
<dbReference type="EMBL" id="CAXKWB010002070">
    <property type="protein sequence ID" value="CAL4066133.1"/>
    <property type="molecule type" value="Genomic_DNA"/>
</dbReference>
<evidence type="ECO:0000256" key="1">
    <source>
        <dbReference type="SAM" id="Coils"/>
    </source>
</evidence>
<dbReference type="GO" id="GO:0016604">
    <property type="term" value="C:nuclear body"/>
    <property type="evidence" value="ECO:0007669"/>
    <property type="project" value="TreeGrafter"/>
</dbReference>
<dbReference type="Pfam" id="PF13837">
    <property type="entry name" value="Myb_DNA-bind_4"/>
    <property type="match status" value="1"/>
</dbReference>
<accession>A0AAV2PZP3</accession>
<protein>
    <recommendedName>
        <fullName evidence="2">Myb/SANT-like DNA-binding domain-containing protein</fullName>
    </recommendedName>
</protein>
<dbReference type="InterPro" id="IPR044822">
    <property type="entry name" value="Myb_DNA-bind_4"/>
</dbReference>
<feature type="coiled-coil region" evidence="1">
    <location>
        <begin position="321"/>
        <end position="348"/>
    </location>
</feature>
<organism evidence="3 4">
    <name type="scientific">Meganyctiphanes norvegica</name>
    <name type="common">Northern krill</name>
    <name type="synonym">Thysanopoda norvegica</name>
    <dbReference type="NCBI Taxonomy" id="48144"/>
    <lineage>
        <taxon>Eukaryota</taxon>
        <taxon>Metazoa</taxon>
        <taxon>Ecdysozoa</taxon>
        <taxon>Arthropoda</taxon>
        <taxon>Crustacea</taxon>
        <taxon>Multicrustacea</taxon>
        <taxon>Malacostraca</taxon>
        <taxon>Eumalacostraca</taxon>
        <taxon>Eucarida</taxon>
        <taxon>Euphausiacea</taxon>
        <taxon>Euphausiidae</taxon>
        <taxon>Meganyctiphanes</taxon>
    </lineage>
</organism>
<dbReference type="PANTHER" id="PTHR22666">
    <property type="entry name" value="MYB_SANT-LIKE DNA-BINDING DOMAIN-CONTAINING PROTEIN 1"/>
    <property type="match status" value="1"/>
</dbReference>
<evidence type="ECO:0000313" key="3">
    <source>
        <dbReference type="EMBL" id="CAL4066133.1"/>
    </source>
</evidence>
<dbReference type="InterPro" id="IPR026095">
    <property type="entry name" value="Myb/SANT-like_DNA-bd_dom_prot"/>
</dbReference>
<evidence type="ECO:0000313" key="4">
    <source>
        <dbReference type="Proteomes" id="UP001497623"/>
    </source>
</evidence>
<feature type="non-terminal residue" evidence="3">
    <location>
        <position position="1"/>
    </location>
</feature>
<dbReference type="AlphaFoldDB" id="A0AAV2PZP3"/>
<name>A0AAV2PZP3_MEGNR</name>
<feature type="domain" description="Myb/SANT-like DNA-binding" evidence="2">
    <location>
        <begin position="17"/>
        <end position="100"/>
    </location>
</feature>
<evidence type="ECO:0000259" key="2">
    <source>
        <dbReference type="Pfam" id="PF13837"/>
    </source>
</evidence>
<keyword evidence="4" id="KW-1185">Reference proteome</keyword>
<reference evidence="3 4" key="1">
    <citation type="submission" date="2024-05" db="EMBL/GenBank/DDBJ databases">
        <authorList>
            <person name="Wallberg A."/>
        </authorList>
    </citation>
    <scope>NUCLEOTIDE SEQUENCE [LARGE SCALE GENOMIC DNA]</scope>
</reference>
<dbReference type="PANTHER" id="PTHR22666:SF3">
    <property type="entry name" value="MYB_SANT-LIKE DNA-BINDING DOMAIN-CONTAINING PROTEIN 1"/>
    <property type="match status" value="1"/>
</dbReference>
<dbReference type="GO" id="GO:0045893">
    <property type="term" value="P:positive regulation of DNA-templated transcription"/>
    <property type="evidence" value="ECO:0007669"/>
    <property type="project" value="TreeGrafter"/>
</dbReference>
<sequence>SAYQTMEVGRERRHRSSNWEMEETLQLIELWEVHIDKLVCARRTKHVYAAMAQQLAESTGRKPSRTPEEARRKIFNLTKQWRLEYELISTSGGNSTWPLFLPVSRVLNKRPVKQEYPDTTIKTEPIDLEEERKHVQKRRFRRQIECFDVIDLEEIKPSEQNKRNQTRPLECNSHKKAKTIGIGKDVKNSDCQSVCTVINTGQQFKFRFSHNKGPNSRKSDRLRRSIPRPIMHNAITITPEENDEKDIEPDSSIPEDEVSLEKVFSHRSTSPVMFPNSSFTSDHDTVSQDTTCKSYLKSEENSSCLCKYNAKLCQEVCLIKKRTAEIELEAAEKNKDAAEERRKAAVESKASATTQKLLTQQLLQNARSQYDLTKELNNVMCSLKKTLQVFSETLNTINEETCD</sequence>